<dbReference type="AlphaFoldDB" id="A0A923HHK9"/>
<dbReference type="EMBL" id="JACOFV010000001">
    <property type="protein sequence ID" value="MBC3860884.1"/>
    <property type="molecule type" value="Genomic_DNA"/>
</dbReference>
<evidence type="ECO:0000259" key="2">
    <source>
        <dbReference type="PROSITE" id="PS51468"/>
    </source>
</evidence>
<feature type="domain" description="VWFA" evidence="1">
    <location>
        <begin position="270"/>
        <end position="437"/>
    </location>
</feature>
<dbReference type="Pfam" id="PF08487">
    <property type="entry name" value="VIT"/>
    <property type="match status" value="1"/>
</dbReference>
<comment type="caution">
    <text evidence="3">The sequence shown here is derived from an EMBL/GenBank/DDBJ whole genome shotgun (WGS) entry which is preliminary data.</text>
</comment>
<proteinExistence type="predicted"/>
<dbReference type="Gene3D" id="3.40.50.410">
    <property type="entry name" value="von Willebrand factor, type A domain"/>
    <property type="match status" value="1"/>
</dbReference>
<dbReference type="SUPFAM" id="SSF53300">
    <property type="entry name" value="vWA-like"/>
    <property type="match status" value="1"/>
</dbReference>
<accession>A0A923HHK9</accession>
<reference evidence="3" key="1">
    <citation type="submission" date="2020-08" db="EMBL/GenBank/DDBJ databases">
        <title>Novel species isolated from subtropical streams in China.</title>
        <authorList>
            <person name="Lu H."/>
        </authorList>
    </citation>
    <scope>NUCLEOTIDE SEQUENCE</scope>
    <source>
        <strain evidence="3">KACC 12607</strain>
    </source>
</reference>
<feature type="domain" description="VIT" evidence="2">
    <location>
        <begin position="3"/>
        <end position="131"/>
    </location>
</feature>
<evidence type="ECO:0000313" key="4">
    <source>
        <dbReference type="Proteomes" id="UP000634011"/>
    </source>
</evidence>
<organism evidence="3 4">
    <name type="scientific">Undibacterium jejuense</name>
    <dbReference type="NCBI Taxonomy" id="1344949"/>
    <lineage>
        <taxon>Bacteria</taxon>
        <taxon>Pseudomonadati</taxon>
        <taxon>Pseudomonadota</taxon>
        <taxon>Betaproteobacteria</taxon>
        <taxon>Burkholderiales</taxon>
        <taxon>Oxalobacteraceae</taxon>
        <taxon>Undibacterium</taxon>
    </lineage>
</organism>
<dbReference type="SMART" id="SM00609">
    <property type="entry name" value="VIT"/>
    <property type="match status" value="1"/>
</dbReference>
<dbReference type="InterPro" id="IPR036465">
    <property type="entry name" value="vWFA_dom_sf"/>
</dbReference>
<evidence type="ECO:0000313" key="3">
    <source>
        <dbReference type="EMBL" id="MBC3860884.1"/>
    </source>
</evidence>
<dbReference type="PROSITE" id="PS51468">
    <property type="entry name" value="VIT"/>
    <property type="match status" value="1"/>
</dbReference>
<dbReference type="PANTHER" id="PTHR45737:SF6">
    <property type="entry name" value="VON WILLEBRAND FACTOR A DOMAIN-CONTAINING PROTEIN 5A"/>
    <property type="match status" value="1"/>
</dbReference>
<dbReference type="Proteomes" id="UP000634011">
    <property type="component" value="Unassembled WGS sequence"/>
</dbReference>
<dbReference type="PANTHER" id="PTHR45737">
    <property type="entry name" value="VON WILLEBRAND FACTOR A DOMAIN-CONTAINING PROTEIN 5A"/>
    <property type="match status" value="1"/>
</dbReference>
<dbReference type="SMART" id="SM00327">
    <property type="entry name" value="VWA"/>
    <property type="match status" value="1"/>
</dbReference>
<dbReference type="InterPro" id="IPR002035">
    <property type="entry name" value="VWF_A"/>
</dbReference>
<protein>
    <submittedName>
        <fullName evidence="3">VWA domain-containing protein</fullName>
    </submittedName>
</protein>
<gene>
    <name evidence="3" type="ORF">H8K32_02135</name>
</gene>
<dbReference type="PROSITE" id="PS50234">
    <property type="entry name" value="VWFA"/>
    <property type="match status" value="1"/>
</dbReference>
<dbReference type="RefSeq" id="WP_186910801.1">
    <property type="nucleotide sequence ID" value="NZ_JACOFV010000001.1"/>
</dbReference>
<name>A0A923HHK9_9BURK</name>
<keyword evidence="4" id="KW-1185">Reference proteome</keyword>
<evidence type="ECO:0000259" key="1">
    <source>
        <dbReference type="PROSITE" id="PS50234"/>
    </source>
</evidence>
<dbReference type="Pfam" id="PF13768">
    <property type="entry name" value="VWA_3"/>
    <property type="match status" value="1"/>
</dbReference>
<dbReference type="InterPro" id="IPR013694">
    <property type="entry name" value="VIT"/>
</dbReference>
<sequence>MNMLPRASLKTPHGKEFNLDSIRMTGDMRGQILNMQIVQEFCNSTSSHAEVNYTFPLPWRAVLMHVDVTLGEKKLTGIVVRKKQAEADYEETISTGDTAIMLEKNPDHSYSLNLGNLAPQEHCTICVHYAQVLQFEQNCLRLLIPTVIAPRFDNSHADVSKQSNFPEHLIPRHTLEAEYPFDIELRLHDALTKAKITSPSHPIAVKSADGICCVSLNRQGTLDRDFVLALEDLPTNSLLVMGADYRYPEQYAMLASFRVNIDQEIKPPISLKILVDCSSSMAGDSIAASRRALRVIVDELKEGDRFSLSRFGSHVEHRSRAMWKAAPASKLAAQRWVGNLEANLGGTEMETALQSTFDLNDMNNSDVLLITDGDIAKVDSAIASAKNSGHRLFIVGVGSSPSESHLRRLASATGGACDFVTAVEAVEPAVMRMFIRLRSPSIPALDCIWPENNVPLWTSGFSESVFDGDTYQLFALFEQRPEGKLILCGNTLGESKRDEIAFVDFSQASTTDNQLSRMAAQVRITHMSISGNELDCNKSDIEKIALDYQLVSERSNFLLIHEREYMEKAGEMPSLYLVPHMLPAGHSGIGHAGLNNSGRKDFHPMRKAAVFRRELTSLHTDVATSEATYDIPAFLRKAPGNVSMKNFYVPFSLNYGSVKDESGRKSNTNYWSEQMGERKLSPWGLFSWLNITPTHKWPVSFNELRKIDLSENVLEWLEFVLMHDFPQASEKMIVASFLHVVSQVEIFQVLLENEKSKAGFRQIINRLVGKLNLVPRSQPRTGLEINLINGIQRVLDDVQTLIWPAEIGELALG</sequence>